<proteinExistence type="inferred from homology"/>
<dbReference type="CDD" id="cd02855">
    <property type="entry name" value="E_set_GBE_prok_N"/>
    <property type="match status" value="1"/>
</dbReference>
<dbReference type="InterPro" id="IPR013783">
    <property type="entry name" value="Ig-like_fold"/>
</dbReference>
<dbReference type="SUPFAM" id="SSF51445">
    <property type="entry name" value="(Trans)glycosidases"/>
    <property type="match status" value="1"/>
</dbReference>
<dbReference type="OrthoDB" id="9800174at2"/>
<keyword evidence="5 10" id="KW-0321">Glycogen metabolism</keyword>
<feature type="domain" description="Glycosyl hydrolase family 13 catalytic" evidence="13">
    <location>
        <begin position="161"/>
        <end position="527"/>
    </location>
</feature>
<sequence>MADARREHDFGPLLGELDIHLLAEGRHEQLADCLGAHPCSIEGVAGTRFAVWAPNARGVSVVGDFNAWNGGRHRMRLRRECGVWEAFVPGVAAGALYKFEITGRDGRLLPQKADPLARKTEPPPATASVVAPAEAFEWSDTEWLSQRGRLQAPDAPISIYEVHMSSWRPAAGSGAPWRERGPALIDYACSMGFTHIELLPVMEHPFGGSWGYQPLGLFAPSARWGEPADFAWFVNVCHCAGLGVLLDWVPAHFPSDPHGLACFDGTALYEHADPRQGRHPDWDTLIYNFGRNEVRNFLIASALEWLRRYHVDGLRVDAVASMLYLDYSREPGQWTPNYRGGRENLEAVDFLQTLNDSVRRLCPGAIMVAEESTAWPGVTAATKDGGLGFDYKWNMGWMHDTLRYMSREPVHRKHHHDDMTFGTVYAWTERFILPLSHDEVVHGKGSLLGKMPGDRWQRFANLRAYYAYMWTQPGRKLLFMGGELGQEAEWNHDAFLRWEATGDPMHAGIQALVKDLNTLYREWPALHESDGDPAGFAWLIGDDRDNSVFAYERRGGGQTVLAVCNMTPVPRHAYRIGVSRPGGWREALNTDADAYGGGNVGNAGGVRTRPEPAHGHPQSLSLVLPPLAALILVSEE</sequence>
<dbReference type="CDD" id="cd11322">
    <property type="entry name" value="AmyAc_Glg_BE"/>
    <property type="match status" value="1"/>
</dbReference>
<dbReference type="FunFam" id="3.20.20.80:FF:000003">
    <property type="entry name" value="1,4-alpha-glucan branching enzyme GlgB"/>
    <property type="match status" value="1"/>
</dbReference>
<dbReference type="InterPro" id="IPR004193">
    <property type="entry name" value="Glyco_hydro_13_N"/>
</dbReference>
<evidence type="ECO:0000256" key="4">
    <source>
        <dbReference type="ARBA" id="ARBA00009000"/>
    </source>
</evidence>
<dbReference type="Gene3D" id="2.60.40.10">
    <property type="entry name" value="Immunoglobulins"/>
    <property type="match status" value="1"/>
</dbReference>
<dbReference type="EMBL" id="QEKO01000003">
    <property type="protein sequence ID" value="PVY61807.1"/>
    <property type="molecule type" value="Genomic_DNA"/>
</dbReference>
<evidence type="ECO:0000256" key="1">
    <source>
        <dbReference type="ARBA" id="ARBA00000826"/>
    </source>
</evidence>
<dbReference type="GO" id="GO:0003844">
    <property type="term" value="F:1,4-alpha-glucan branching enzyme activity"/>
    <property type="evidence" value="ECO:0007669"/>
    <property type="project" value="UniProtKB-UniRule"/>
</dbReference>
<dbReference type="InterPro" id="IPR037439">
    <property type="entry name" value="Branching_enzy"/>
</dbReference>
<comment type="catalytic activity">
    <reaction evidence="1 10">
        <text>Transfers a segment of a (1-&gt;4)-alpha-D-glucan chain to a primary hydroxy group in a similar glucan chain.</text>
        <dbReference type="EC" id="2.4.1.18"/>
    </reaction>
</comment>
<evidence type="ECO:0000256" key="8">
    <source>
        <dbReference type="ARBA" id="ARBA00023056"/>
    </source>
</evidence>
<dbReference type="AlphaFoldDB" id="A0A2U1CLC6"/>
<protein>
    <recommendedName>
        <fullName evidence="10">1,4-alpha-glucan branching enzyme GlgB</fullName>
        <ecNumber evidence="10">2.4.1.18</ecNumber>
    </recommendedName>
    <alternativeName>
        <fullName evidence="10">1,4-alpha-D-glucan:1,4-alpha-D-glucan 6-glucosyl-transferase</fullName>
    </alternativeName>
    <alternativeName>
        <fullName evidence="10">Alpha-(1-&gt;4)-glucan branching enzyme</fullName>
    </alternativeName>
    <alternativeName>
        <fullName evidence="10">Glycogen branching enzyme</fullName>
        <shortName evidence="10">BE</shortName>
    </alternativeName>
</protein>
<name>A0A2U1CLC6_9BURK</name>
<dbReference type="Gene3D" id="2.60.40.1180">
    <property type="entry name" value="Golgi alpha-mannosidase II"/>
    <property type="match status" value="1"/>
</dbReference>
<gene>
    <name evidence="10" type="primary">glgB</name>
    <name evidence="14" type="ORF">C7440_2540</name>
</gene>
<evidence type="ECO:0000256" key="10">
    <source>
        <dbReference type="HAMAP-Rule" id="MF_00685"/>
    </source>
</evidence>
<keyword evidence="7 10" id="KW-0808">Transferase</keyword>
<dbReference type="InterPro" id="IPR013780">
    <property type="entry name" value="Glyco_hydro_b"/>
</dbReference>
<dbReference type="InterPro" id="IPR044143">
    <property type="entry name" value="GlgB_N_E_set_prok"/>
</dbReference>
<dbReference type="InterPro" id="IPR017853">
    <property type="entry name" value="GH"/>
</dbReference>
<dbReference type="GO" id="GO:0005978">
    <property type="term" value="P:glycogen biosynthetic process"/>
    <property type="evidence" value="ECO:0007669"/>
    <property type="project" value="UniProtKB-UniRule"/>
</dbReference>
<evidence type="ECO:0000256" key="7">
    <source>
        <dbReference type="ARBA" id="ARBA00022679"/>
    </source>
</evidence>
<dbReference type="HAMAP" id="MF_00685">
    <property type="entry name" value="GlgB"/>
    <property type="match status" value="1"/>
</dbReference>
<dbReference type="Pfam" id="PF02806">
    <property type="entry name" value="Alpha-amylase_C"/>
    <property type="match status" value="1"/>
</dbReference>
<dbReference type="NCBIfam" id="NF008967">
    <property type="entry name" value="PRK12313.1"/>
    <property type="match status" value="1"/>
</dbReference>
<dbReference type="RefSeq" id="WP_116518798.1">
    <property type="nucleotide sequence ID" value="NZ_JACCEX010000003.1"/>
</dbReference>
<dbReference type="Pfam" id="PF02922">
    <property type="entry name" value="CBM_48"/>
    <property type="match status" value="1"/>
</dbReference>
<dbReference type="STRING" id="1231391.GCA_000308195_00351"/>
<comment type="function">
    <text evidence="2 10">Catalyzes the formation of the alpha-1,6-glucosidic linkages in glycogen by scission of a 1,4-alpha-linked oligosaccharide from growing alpha-1,4-glucan chains and the subsequent attachment of the oligosaccharide to the alpha-1,6 position.</text>
</comment>
<comment type="subunit">
    <text evidence="10">Monomer.</text>
</comment>
<dbReference type="GO" id="GO:0005829">
    <property type="term" value="C:cytosol"/>
    <property type="evidence" value="ECO:0007669"/>
    <property type="project" value="TreeGrafter"/>
</dbReference>
<dbReference type="InterPro" id="IPR006047">
    <property type="entry name" value="GH13_cat_dom"/>
</dbReference>
<evidence type="ECO:0000313" key="14">
    <source>
        <dbReference type="EMBL" id="PVY61807.1"/>
    </source>
</evidence>
<organism evidence="14 15">
    <name type="scientific">Pusillimonas noertemannii</name>
    <dbReference type="NCBI Taxonomy" id="305977"/>
    <lineage>
        <taxon>Bacteria</taxon>
        <taxon>Pseudomonadati</taxon>
        <taxon>Pseudomonadota</taxon>
        <taxon>Betaproteobacteria</taxon>
        <taxon>Burkholderiales</taxon>
        <taxon>Alcaligenaceae</taxon>
        <taxon>Pusillimonas</taxon>
    </lineage>
</organism>
<feature type="active site" description="Nucleophile" evidence="10 11">
    <location>
        <position position="317"/>
    </location>
</feature>
<dbReference type="PIRSF" id="PIRSF000463">
    <property type="entry name" value="GlgB"/>
    <property type="match status" value="1"/>
</dbReference>
<keyword evidence="9 10" id="KW-0119">Carbohydrate metabolism</keyword>
<dbReference type="UniPathway" id="UPA00164"/>
<dbReference type="FunFam" id="2.60.40.1180:FF:000002">
    <property type="entry name" value="1,4-alpha-glucan branching enzyme GlgB"/>
    <property type="match status" value="1"/>
</dbReference>
<evidence type="ECO:0000256" key="11">
    <source>
        <dbReference type="PIRSR" id="PIRSR000463-1"/>
    </source>
</evidence>
<comment type="similarity">
    <text evidence="4 10">Belongs to the glycosyl hydrolase 13 family. GlgB subfamily.</text>
</comment>
<feature type="region of interest" description="Disordered" evidence="12">
    <location>
        <begin position="595"/>
        <end position="619"/>
    </location>
</feature>
<dbReference type="Gene3D" id="3.20.20.80">
    <property type="entry name" value="Glycosidases"/>
    <property type="match status" value="1"/>
</dbReference>
<dbReference type="PANTHER" id="PTHR43651">
    <property type="entry name" value="1,4-ALPHA-GLUCAN-BRANCHING ENZYME"/>
    <property type="match status" value="1"/>
</dbReference>
<comment type="pathway">
    <text evidence="3 10">Glycan biosynthesis; glycogen biosynthesis.</text>
</comment>
<evidence type="ECO:0000256" key="5">
    <source>
        <dbReference type="ARBA" id="ARBA00022600"/>
    </source>
</evidence>
<keyword evidence="15" id="KW-1185">Reference proteome</keyword>
<dbReference type="InterPro" id="IPR006048">
    <property type="entry name" value="A-amylase/branching_C"/>
</dbReference>
<dbReference type="PANTHER" id="PTHR43651:SF3">
    <property type="entry name" value="1,4-ALPHA-GLUCAN-BRANCHING ENZYME"/>
    <property type="match status" value="1"/>
</dbReference>
<evidence type="ECO:0000256" key="12">
    <source>
        <dbReference type="SAM" id="MobiDB-lite"/>
    </source>
</evidence>
<evidence type="ECO:0000256" key="9">
    <source>
        <dbReference type="ARBA" id="ARBA00023277"/>
    </source>
</evidence>
<evidence type="ECO:0000313" key="15">
    <source>
        <dbReference type="Proteomes" id="UP000246145"/>
    </source>
</evidence>
<dbReference type="NCBIfam" id="NF003811">
    <property type="entry name" value="PRK05402.1"/>
    <property type="match status" value="1"/>
</dbReference>
<dbReference type="EC" id="2.4.1.18" evidence="10"/>
<keyword evidence="8 10" id="KW-0320">Glycogen biosynthesis</keyword>
<evidence type="ECO:0000256" key="6">
    <source>
        <dbReference type="ARBA" id="ARBA00022676"/>
    </source>
</evidence>
<evidence type="ECO:0000256" key="3">
    <source>
        <dbReference type="ARBA" id="ARBA00004964"/>
    </source>
</evidence>
<keyword evidence="6 10" id="KW-0328">Glycosyltransferase</keyword>
<comment type="caution">
    <text evidence="14">The sequence shown here is derived from an EMBL/GenBank/DDBJ whole genome shotgun (WGS) entry which is preliminary data.</text>
</comment>
<evidence type="ECO:0000259" key="13">
    <source>
        <dbReference type="SMART" id="SM00642"/>
    </source>
</evidence>
<dbReference type="FunFam" id="2.60.40.10:FF:000169">
    <property type="entry name" value="1,4-alpha-glucan branching enzyme GlgB"/>
    <property type="match status" value="1"/>
</dbReference>
<dbReference type="SMART" id="SM00642">
    <property type="entry name" value="Aamy"/>
    <property type="match status" value="1"/>
</dbReference>
<dbReference type="Proteomes" id="UP000246145">
    <property type="component" value="Unassembled WGS sequence"/>
</dbReference>
<reference evidence="14 15" key="1">
    <citation type="submission" date="2018-04" db="EMBL/GenBank/DDBJ databases">
        <title>Genomic Encyclopedia of Type Strains, Phase IV (KMG-IV): sequencing the most valuable type-strain genomes for metagenomic binning, comparative biology and taxonomic classification.</title>
        <authorList>
            <person name="Goeker M."/>
        </authorList>
    </citation>
    <scope>NUCLEOTIDE SEQUENCE [LARGE SCALE GENOMIC DNA]</scope>
    <source>
        <strain evidence="14 15">DSM 10065</strain>
    </source>
</reference>
<dbReference type="GO" id="GO:0004553">
    <property type="term" value="F:hydrolase activity, hydrolyzing O-glycosyl compounds"/>
    <property type="evidence" value="ECO:0007669"/>
    <property type="project" value="InterPro"/>
</dbReference>
<feature type="active site" description="Proton donor" evidence="10 11">
    <location>
        <position position="370"/>
    </location>
</feature>
<dbReference type="SUPFAM" id="SSF51011">
    <property type="entry name" value="Glycosyl hydrolase domain"/>
    <property type="match status" value="1"/>
</dbReference>
<dbReference type="GO" id="GO:0043169">
    <property type="term" value="F:cation binding"/>
    <property type="evidence" value="ECO:0007669"/>
    <property type="project" value="InterPro"/>
</dbReference>
<accession>A0A2U1CLC6</accession>
<feature type="compositionally biased region" description="Gly residues" evidence="12">
    <location>
        <begin position="595"/>
        <end position="604"/>
    </location>
</feature>
<evidence type="ECO:0000256" key="2">
    <source>
        <dbReference type="ARBA" id="ARBA00002953"/>
    </source>
</evidence>
<dbReference type="InterPro" id="IPR006407">
    <property type="entry name" value="GlgB"/>
</dbReference>
<dbReference type="NCBIfam" id="TIGR01515">
    <property type="entry name" value="branching_enzym"/>
    <property type="match status" value="1"/>
</dbReference>